<organism evidence="2 3">
    <name type="scientific">Cystobacter ferrugineus</name>
    <dbReference type="NCBI Taxonomy" id="83449"/>
    <lineage>
        <taxon>Bacteria</taxon>
        <taxon>Pseudomonadati</taxon>
        <taxon>Myxococcota</taxon>
        <taxon>Myxococcia</taxon>
        <taxon>Myxococcales</taxon>
        <taxon>Cystobacterineae</taxon>
        <taxon>Archangiaceae</taxon>
        <taxon>Cystobacter</taxon>
    </lineage>
</organism>
<feature type="transmembrane region" description="Helical" evidence="1">
    <location>
        <begin position="109"/>
        <end position="130"/>
    </location>
</feature>
<accession>A0A1L9BGY3</accession>
<dbReference type="STRING" id="83449.BON30_11780"/>
<evidence type="ECO:0000313" key="2">
    <source>
        <dbReference type="EMBL" id="OJH41523.1"/>
    </source>
</evidence>
<proteinExistence type="predicted"/>
<dbReference type="OrthoDB" id="5381714at2"/>
<evidence type="ECO:0000256" key="1">
    <source>
        <dbReference type="SAM" id="Phobius"/>
    </source>
</evidence>
<reference evidence="3" key="1">
    <citation type="submission" date="2016-11" db="EMBL/GenBank/DDBJ databases">
        <authorList>
            <person name="Shukria A."/>
            <person name="Stevens D.C."/>
        </authorList>
    </citation>
    <scope>NUCLEOTIDE SEQUENCE [LARGE SCALE GENOMIC DNA]</scope>
    <source>
        <strain evidence="3">Cbfe23</strain>
    </source>
</reference>
<feature type="transmembrane region" description="Helical" evidence="1">
    <location>
        <begin position="84"/>
        <end position="102"/>
    </location>
</feature>
<gene>
    <name evidence="2" type="ORF">BON30_11780</name>
</gene>
<dbReference type="RefSeq" id="WP_071898189.1">
    <property type="nucleotide sequence ID" value="NZ_MPIN01000002.1"/>
</dbReference>
<keyword evidence="1" id="KW-0472">Membrane</keyword>
<dbReference type="AlphaFoldDB" id="A0A1L9BGY3"/>
<protein>
    <submittedName>
        <fullName evidence="2">Uncharacterized protein</fullName>
    </submittedName>
</protein>
<feature type="transmembrane region" description="Helical" evidence="1">
    <location>
        <begin position="142"/>
        <end position="163"/>
    </location>
</feature>
<reference evidence="2 3" key="2">
    <citation type="submission" date="2016-12" db="EMBL/GenBank/DDBJ databases">
        <title>Draft Genome Sequence of Cystobacter ferrugineus Strain Cbfe23.</title>
        <authorList>
            <person name="Akbar S."/>
            <person name="Dowd S.E."/>
            <person name="Stevens D.C."/>
        </authorList>
    </citation>
    <scope>NUCLEOTIDE SEQUENCE [LARGE SCALE GENOMIC DNA]</scope>
    <source>
        <strain evidence="2 3">Cbfe23</strain>
    </source>
</reference>
<comment type="caution">
    <text evidence="2">The sequence shown here is derived from an EMBL/GenBank/DDBJ whole genome shotgun (WGS) entry which is preliminary data.</text>
</comment>
<keyword evidence="1" id="KW-1133">Transmembrane helix</keyword>
<name>A0A1L9BGY3_9BACT</name>
<evidence type="ECO:0000313" key="3">
    <source>
        <dbReference type="Proteomes" id="UP000182229"/>
    </source>
</evidence>
<dbReference type="EMBL" id="MPIN01000002">
    <property type="protein sequence ID" value="OJH41523.1"/>
    <property type="molecule type" value="Genomic_DNA"/>
</dbReference>
<dbReference type="Proteomes" id="UP000182229">
    <property type="component" value="Unassembled WGS sequence"/>
</dbReference>
<keyword evidence="1" id="KW-0812">Transmembrane</keyword>
<feature type="transmembrane region" description="Helical" evidence="1">
    <location>
        <begin position="20"/>
        <end position="39"/>
    </location>
</feature>
<keyword evidence="3" id="KW-1185">Reference proteome</keyword>
<sequence>MPLLVQLQEREDFEKRTLLALAGAAALTPVLALTTRVYLPVNTALLALLGAGIASTRGGWKTRLAMGVGLMVGLSVIWQVRAPAALTQFCMGLLAAGAVDLWRVARRPYRVLAGMLGAGTLVPLGMYVKAVLDARLFSPRPGLVSALVGLTVVALFWSVGRLASYVRVHGNRVEARGAALESRLTGEAQGLVTRAVTIHKECRREVERLEAGPGRTELVGVLDKLATGVFTLAEEYAELLARLEGARAADVNTQVQELRAKAAAATDAVARRQLELAASSLGEELNHLDVLDRKRERLLAQLHAQVALVERARVSLVGARGGDMAAKGAQAAQLAQRLAELGQEDAGTPRLQPDSSRVVS</sequence>